<sequence length="140" mass="15847">RTAYVRLWAGGCQNKAEAVDHGHLKGIRENLTKGSKFYGFFETKSRFVTQVGVQWGDLCSLQPPPPRFKRFSCLSLPSSWDYRRLPPRPAYFVVFLVETRFHRIGQGGLKLLTSSDPHASDSQSAGIIGVSHYVQPKLYF</sequence>
<evidence type="ECO:0000313" key="2">
    <source>
        <dbReference type="Proteomes" id="UP000233100"/>
    </source>
</evidence>
<keyword evidence="2" id="KW-1185">Reference proteome</keyword>
<organism evidence="1 2">
    <name type="scientific">Macaca fascicularis</name>
    <name type="common">Crab-eating macaque</name>
    <name type="synonym">Cynomolgus monkey</name>
    <dbReference type="NCBI Taxonomy" id="9541"/>
    <lineage>
        <taxon>Eukaryota</taxon>
        <taxon>Metazoa</taxon>
        <taxon>Chordata</taxon>
        <taxon>Craniata</taxon>
        <taxon>Vertebrata</taxon>
        <taxon>Euteleostomi</taxon>
        <taxon>Mammalia</taxon>
        <taxon>Eutheria</taxon>
        <taxon>Euarchontoglires</taxon>
        <taxon>Primates</taxon>
        <taxon>Haplorrhini</taxon>
        <taxon>Catarrhini</taxon>
        <taxon>Cercopithecidae</taxon>
        <taxon>Cercopithecinae</taxon>
        <taxon>Macaca</taxon>
    </lineage>
</organism>
<proteinExistence type="predicted"/>
<protein>
    <submittedName>
        <fullName evidence="1">Uncharacterized protein</fullName>
    </submittedName>
</protein>
<reference evidence="1" key="2">
    <citation type="submission" date="2025-08" db="UniProtKB">
        <authorList>
            <consortium name="Ensembl"/>
        </authorList>
    </citation>
    <scope>IDENTIFICATION</scope>
</reference>
<dbReference type="Proteomes" id="UP000233100">
    <property type="component" value="Chromosome 1"/>
</dbReference>
<reference evidence="1 2" key="1">
    <citation type="submission" date="2013-03" db="EMBL/GenBank/DDBJ databases">
        <authorList>
            <person name="Warren W."/>
            <person name="Wilson R.K."/>
        </authorList>
    </citation>
    <scope>NUCLEOTIDE SEQUENCE</scope>
</reference>
<evidence type="ECO:0000313" key="1">
    <source>
        <dbReference type="Ensembl" id="ENSMFAP00000049185.1"/>
    </source>
</evidence>
<dbReference type="PRINTS" id="PR02045">
    <property type="entry name" value="F138DOMAIN"/>
</dbReference>
<dbReference type="PANTHER" id="PTHR46254">
    <property type="entry name" value="PROTEIN GVQW1-RELATED"/>
    <property type="match status" value="1"/>
</dbReference>
<accession>A0A7N9CK94</accession>
<dbReference type="AlphaFoldDB" id="A0A7N9CK94"/>
<dbReference type="GeneTree" id="ENSGT00940000161627"/>
<name>A0A7N9CK94_MACFA</name>
<reference evidence="1" key="3">
    <citation type="submission" date="2025-09" db="UniProtKB">
        <authorList>
            <consortium name="Ensembl"/>
        </authorList>
    </citation>
    <scope>IDENTIFICATION</scope>
</reference>
<dbReference type="Ensembl" id="ENSMFAT00000072478.1">
    <property type="protein sequence ID" value="ENSMFAP00000049185.1"/>
    <property type="gene ID" value="ENSMFAG00000057367.1"/>
</dbReference>